<feature type="transmembrane region" description="Helical" evidence="1">
    <location>
        <begin position="150"/>
        <end position="175"/>
    </location>
</feature>
<sequence length="283" mass="29525">MFPGSDALAQGLYTMFKFIFSPDLAGGITDLQKTIATFNVAAYGLAGDINSTIIKPIAAVVLAIILVLELARISSRFDGDQKLAVQQVATAMIKAVLVIIAIQNVDLILGAINQVGDNAISAVAAPGSLSSSQSYPSVQEIQQADLPSQLFTGGLLIIPWLLALIAGIILKVIVFVRFAEIYVLSAAATLPLVFMAHPETKSIAVGYLKKYAAAVLQGLMIIIMVKVFAEFKKACLGGGGSSISGSDLLGTTLNAVPSMALSSVVFLFLIIASGRLARALVGE</sequence>
<dbReference type="GeneID" id="55564250"/>
<protein>
    <recommendedName>
        <fullName evidence="4">TrbL/VirB6 plasmid conjugal transfer protein</fullName>
    </recommendedName>
</protein>
<reference evidence="2 3" key="1">
    <citation type="submission" date="2018-06" db="EMBL/GenBank/DDBJ databases">
        <authorList>
            <consortium name="Pathogen Informatics"/>
            <person name="Doyle S."/>
        </authorList>
    </citation>
    <scope>NUCLEOTIDE SEQUENCE [LARGE SCALE GENOMIC DNA]</scope>
    <source>
        <strain evidence="2 3">NCTC11820</strain>
    </source>
</reference>
<keyword evidence="1" id="KW-1133">Transmembrane helix</keyword>
<dbReference type="Pfam" id="PF19478">
    <property type="entry name" value="TrbL_2"/>
    <property type="match status" value="1"/>
</dbReference>
<keyword evidence="1" id="KW-0472">Membrane</keyword>
<feature type="transmembrane region" description="Helical" evidence="1">
    <location>
        <begin position="53"/>
        <end position="71"/>
    </location>
</feature>
<dbReference type="InterPro" id="IPR045798">
    <property type="entry name" value="TrbL_Firmicutes"/>
</dbReference>
<dbReference type="OMA" id="YMSAITK"/>
<evidence type="ECO:0000313" key="2">
    <source>
        <dbReference type="EMBL" id="SQB64275.1"/>
    </source>
</evidence>
<organism evidence="2 3">
    <name type="scientific">Mobiluncus curtisii</name>
    <dbReference type="NCBI Taxonomy" id="2051"/>
    <lineage>
        <taxon>Bacteria</taxon>
        <taxon>Bacillati</taxon>
        <taxon>Actinomycetota</taxon>
        <taxon>Actinomycetes</taxon>
        <taxon>Actinomycetales</taxon>
        <taxon>Actinomycetaceae</taxon>
        <taxon>Mobiluncus</taxon>
    </lineage>
</organism>
<keyword evidence="1" id="KW-0812">Transmembrane</keyword>
<proteinExistence type="predicted"/>
<accession>A0A2X2YUL3</accession>
<dbReference type="AlphaFoldDB" id="A0A2X2YUL3"/>
<dbReference type="Proteomes" id="UP000250245">
    <property type="component" value="Unassembled WGS sequence"/>
</dbReference>
<feature type="transmembrane region" description="Helical" evidence="1">
    <location>
        <begin position="249"/>
        <end position="271"/>
    </location>
</feature>
<evidence type="ECO:0000313" key="3">
    <source>
        <dbReference type="Proteomes" id="UP000250245"/>
    </source>
</evidence>
<name>A0A2X2YUL3_9ACTO</name>
<feature type="transmembrane region" description="Helical" evidence="1">
    <location>
        <begin position="83"/>
        <end position="102"/>
    </location>
</feature>
<gene>
    <name evidence="2" type="ORF">NCTC11820_00610</name>
</gene>
<dbReference type="RefSeq" id="WP_013188568.1">
    <property type="nucleotide sequence ID" value="NZ_CP068112.1"/>
</dbReference>
<evidence type="ECO:0000256" key="1">
    <source>
        <dbReference type="SAM" id="Phobius"/>
    </source>
</evidence>
<feature type="transmembrane region" description="Helical" evidence="1">
    <location>
        <begin position="211"/>
        <end position="229"/>
    </location>
</feature>
<dbReference type="EMBL" id="UASJ01000001">
    <property type="protein sequence ID" value="SQB64275.1"/>
    <property type="molecule type" value="Genomic_DNA"/>
</dbReference>
<evidence type="ECO:0008006" key="4">
    <source>
        <dbReference type="Google" id="ProtNLM"/>
    </source>
</evidence>